<keyword evidence="6" id="KW-0592">Phosphate transport</keyword>
<keyword evidence="5 10" id="KW-1003">Cell membrane</keyword>
<dbReference type="InterPro" id="IPR035906">
    <property type="entry name" value="MetI-like_sf"/>
</dbReference>
<dbReference type="AlphaFoldDB" id="A0A8J3QZV0"/>
<dbReference type="RefSeq" id="WP_239134413.1">
    <property type="nucleotide sequence ID" value="NZ_BONZ01000094.1"/>
</dbReference>
<evidence type="ECO:0000256" key="2">
    <source>
        <dbReference type="ARBA" id="ARBA00004651"/>
    </source>
</evidence>
<proteinExistence type="inferred from homology"/>
<gene>
    <name evidence="13" type="primary">pstA_2</name>
    <name evidence="13" type="ORF">Raf01_85570</name>
</gene>
<evidence type="ECO:0000256" key="7">
    <source>
        <dbReference type="ARBA" id="ARBA00022692"/>
    </source>
</evidence>
<dbReference type="Gene3D" id="1.10.3720.10">
    <property type="entry name" value="MetI-like"/>
    <property type="match status" value="1"/>
</dbReference>
<comment type="function">
    <text evidence="1">Part of the binding-protein-dependent transport system for phosphate; probably responsible for the translocation of the substrate across the membrane.</text>
</comment>
<feature type="compositionally biased region" description="Basic and acidic residues" evidence="11">
    <location>
        <begin position="31"/>
        <end position="47"/>
    </location>
</feature>
<dbReference type="NCBIfam" id="TIGR00974">
    <property type="entry name" value="3a0107s02c"/>
    <property type="match status" value="1"/>
</dbReference>
<feature type="transmembrane region" description="Helical" evidence="10">
    <location>
        <begin position="259"/>
        <end position="282"/>
    </location>
</feature>
<dbReference type="PROSITE" id="PS50928">
    <property type="entry name" value="ABC_TM1"/>
    <property type="match status" value="1"/>
</dbReference>
<keyword evidence="8 10" id="KW-1133">Transmembrane helix</keyword>
<dbReference type="GO" id="GO:0005886">
    <property type="term" value="C:plasma membrane"/>
    <property type="evidence" value="ECO:0007669"/>
    <property type="project" value="UniProtKB-SubCell"/>
</dbReference>
<evidence type="ECO:0000256" key="10">
    <source>
        <dbReference type="RuleBase" id="RU363043"/>
    </source>
</evidence>
<feature type="transmembrane region" description="Helical" evidence="10">
    <location>
        <begin position="130"/>
        <end position="153"/>
    </location>
</feature>
<evidence type="ECO:0000256" key="4">
    <source>
        <dbReference type="ARBA" id="ARBA00022448"/>
    </source>
</evidence>
<dbReference type="InterPro" id="IPR005672">
    <property type="entry name" value="Phosphate_PstA"/>
</dbReference>
<evidence type="ECO:0000256" key="6">
    <source>
        <dbReference type="ARBA" id="ARBA00022592"/>
    </source>
</evidence>
<feature type="compositionally biased region" description="Low complexity" evidence="11">
    <location>
        <begin position="14"/>
        <end position="30"/>
    </location>
</feature>
<accession>A0A8J3QZV0</accession>
<feature type="transmembrane region" description="Helical" evidence="10">
    <location>
        <begin position="165"/>
        <end position="187"/>
    </location>
</feature>
<feature type="compositionally biased region" description="Basic and acidic residues" evidence="11">
    <location>
        <begin position="472"/>
        <end position="483"/>
    </location>
</feature>
<comment type="caution">
    <text evidence="13">The sequence shown here is derived from an EMBL/GenBank/DDBJ whole genome shotgun (WGS) entry which is preliminary data.</text>
</comment>
<feature type="transmembrane region" description="Helical" evidence="10">
    <location>
        <begin position="288"/>
        <end position="306"/>
    </location>
</feature>
<keyword evidence="14" id="KW-1185">Reference proteome</keyword>
<comment type="subcellular location">
    <subcellularLocation>
        <location evidence="2 10">Cell membrane</location>
        <topology evidence="2 10">Multi-pass membrane protein</topology>
    </subcellularLocation>
</comment>
<feature type="domain" description="ABC transmembrane type-1" evidence="12">
    <location>
        <begin position="221"/>
        <end position="424"/>
    </location>
</feature>
<comment type="similarity">
    <text evidence="3 10">Belongs to the binding-protein-dependent transport system permease family. CysTW subfamily.</text>
</comment>
<dbReference type="CDD" id="cd06261">
    <property type="entry name" value="TM_PBP2"/>
    <property type="match status" value="1"/>
</dbReference>
<feature type="region of interest" description="Disordered" evidence="11">
    <location>
        <begin position="463"/>
        <end position="483"/>
    </location>
</feature>
<evidence type="ECO:0000256" key="1">
    <source>
        <dbReference type="ARBA" id="ARBA00003510"/>
    </source>
</evidence>
<feature type="transmembrane region" description="Helical" evidence="10">
    <location>
        <begin position="227"/>
        <end position="247"/>
    </location>
</feature>
<dbReference type="GO" id="GO:0035435">
    <property type="term" value="P:phosphate ion transmembrane transport"/>
    <property type="evidence" value="ECO:0007669"/>
    <property type="project" value="InterPro"/>
</dbReference>
<feature type="transmembrane region" description="Helical" evidence="10">
    <location>
        <begin position="103"/>
        <end position="124"/>
    </location>
</feature>
<sequence>MTIEPQAIEPQGIDSQASDSPASDSPASDSRASDSRASDSRGSDSRAIDPQGSEPPAVVQPGGNGSAAVAGAVPAAESTTLPVRPLAGAPTRRDLRVFRRDDWLNLCGALASGVSVALLLFGRIAPLSGVLGLIVVAYLAFLAAYALLVRLGGDGPQVRDRIWTVVLYSAAGTLMSGLFLVVGFTVVRGASALHHPNFFTQDLSDAGPLDPLTVGGIEHALVGTLEMITIALVITVPLGLTCAVYLTQVGGFGSRFVRTVVEAMTALPSIVAGLFIYATWILILHFELSGLAAALALSVMMLPIIIRAADVVLRLVPGNLREAAEALGAPRWRTVWHVVLPTARSGLATSVILGTARGIGETSPVLLTAGYTTFMNTDPLHGPQVSLPLATFELVKSPQPTMIARGFATAAFLMSLVVVLFVLARAVGGRAPGQPSSRQVVRNAQRSARDVIRFSRRPAPIALTASRVNSHSADDTSGETREF</sequence>
<protein>
    <recommendedName>
        <fullName evidence="10">Phosphate transport system permease protein PstA</fullName>
    </recommendedName>
</protein>
<dbReference type="SUPFAM" id="SSF161098">
    <property type="entry name" value="MetI-like"/>
    <property type="match status" value="1"/>
</dbReference>
<evidence type="ECO:0000256" key="5">
    <source>
        <dbReference type="ARBA" id="ARBA00022475"/>
    </source>
</evidence>
<evidence type="ECO:0000256" key="3">
    <source>
        <dbReference type="ARBA" id="ARBA00007069"/>
    </source>
</evidence>
<name>A0A8J3QZV0_9ACTN</name>
<keyword evidence="4" id="KW-0813">Transport</keyword>
<dbReference type="PANTHER" id="PTHR42922">
    <property type="entry name" value="PHOSPHATE TRANSPORT SYSTEM PERMEASE PROTEIN PSTA"/>
    <property type="match status" value="1"/>
</dbReference>
<dbReference type="Proteomes" id="UP000642748">
    <property type="component" value="Unassembled WGS sequence"/>
</dbReference>
<dbReference type="InterPro" id="IPR051408">
    <property type="entry name" value="Phosphate_transprt_permease"/>
</dbReference>
<evidence type="ECO:0000256" key="9">
    <source>
        <dbReference type="ARBA" id="ARBA00023136"/>
    </source>
</evidence>
<dbReference type="InterPro" id="IPR000515">
    <property type="entry name" value="MetI-like"/>
</dbReference>
<organism evidence="13 14">
    <name type="scientific">Rugosimonospora africana</name>
    <dbReference type="NCBI Taxonomy" id="556532"/>
    <lineage>
        <taxon>Bacteria</taxon>
        <taxon>Bacillati</taxon>
        <taxon>Actinomycetota</taxon>
        <taxon>Actinomycetes</taxon>
        <taxon>Micromonosporales</taxon>
        <taxon>Micromonosporaceae</taxon>
        <taxon>Rugosimonospora</taxon>
    </lineage>
</organism>
<keyword evidence="7 10" id="KW-0812">Transmembrane</keyword>
<dbReference type="Pfam" id="PF00528">
    <property type="entry name" value="BPD_transp_1"/>
    <property type="match status" value="1"/>
</dbReference>
<evidence type="ECO:0000313" key="13">
    <source>
        <dbReference type="EMBL" id="GIH20385.1"/>
    </source>
</evidence>
<evidence type="ECO:0000256" key="11">
    <source>
        <dbReference type="SAM" id="MobiDB-lite"/>
    </source>
</evidence>
<keyword evidence="9 10" id="KW-0472">Membrane</keyword>
<dbReference type="PANTHER" id="PTHR42922:SF1">
    <property type="entry name" value="PHOSPHATE TRANSPORT SYSTEM PERMEASE PROTEIN PSTA"/>
    <property type="match status" value="1"/>
</dbReference>
<evidence type="ECO:0000256" key="8">
    <source>
        <dbReference type="ARBA" id="ARBA00022989"/>
    </source>
</evidence>
<reference evidence="13" key="1">
    <citation type="submission" date="2021-01" db="EMBL/GenBank/DDBJ databases">
        <title>Whole genome shotgun sequence of Rugosimonospora africana NBRC 104875.</title>
        <authorList>
            <person name="Komaki H."/>
            <person name="Tamura T."/>
        </authorList>
    </citation>
    <scope>NUCLEOTIDE SEQUENCE</scope>
    <source>
        <strain evidence="13">NBRC 104875</strain>
    </source>
</reference>
<dbReference type="GO" id="GO:0005315">
    <property type="term" value="F:phosphate transmembrane transporter activity"/>
    <property type="evidence" value="ECO:0007669"/>
    <property type="project" value="InterPro"/>
</dbReference>
<evidence type="ECO:0000259" key="12">
    <source>
        <dbReference type="PROSITE" id="PS50928"/>
    </source>
</evidence>
<dbReference type="EMBL" id="BONZ01000094">
    <property type="protein sequence ID" value="GIH20385.1"/>
    <property type="molecule type" value="Genomic_DNA"/>
</dbReference>
<feature type="transmembrane region" description="Helical" evidence="10">
    <location>
        <begin position="406"/>
        <end position="428"/>
    </location>
</feature>
<evidence type="ECO:0000313" key="14">
    <source>
        <dbReference type="Proteomes" id="UP000642748"/>
    </source>
</evidence>
<feature type="region of interest" description="Disordered" evidence="11">
    <location>
        <begin position="1"/>
        <end position="71"/>
    </location>
</feature>